<name>A0ABW4Q117_9MICO</name>
<evidence type="ECO:0000313" key="6">
    <source>
        <dbReference type="Proteomes" id="UP001597280"/>
    </source>
</evidence>
<accession>A0ABW4Q117</accession>
<gene>
    <name evidence="5" type="ORF">ACFSDA_13540</name>
</gene>
<evidence type="ECO:0000313" key="5">
    <source>
        <dbReference type="EMBL" id="MFD1836090.1"/>
    </source>
</evidence>
<dbReference type="RefSeq" id="WP_343905376.1">
    <property type="nucleotide sequence ID" value="NZ_BAAAIS010000003.1"/>
</dbReference>
<evidence type="ECO:0000259" key="4">
    <source>
        <dbReference type="SMART" id="SM00563"/>
    </source>
</evidence>
<dbReference type="EMBL" id="JBHUFL010000003">
    <property type="protein sequence ID" value="MFD1836090.1"/>
    <property type="molecule type" value="Genomic_DNA"/>
</dbReference>
<dbReference type="InterPro" id="IPR002123">
    <property type="entry name" value="Plipid/glycerol_acylTrfase"/>
</dbReference>
<dbReference type="SMART" id="SM00563">
    <property type="entry name" value="PlsC"/>
    <property type="match status" value="1"/>
</dbReference>
<comment type="caution">
    <text evidence="5">The sequence shown here is derived from an EMBL/GenBank/DDBJ whole genome shotgun (WGS) entry which is preliminary data.</text>
</comment>
<dbReference type="Proteomes" id="UP001597280">
    <property type="component" value="Unassembled WGS sequence"/>
</dbReference>
<sequence>MTRREPVGRPARTARPGISRRRSWDVGSARPPERRSPAVIRLAQIPLRPLVTAIARPVWIGREHLPERGGAILAGNHMGPFDALAYGHLLQASGIAPRFLAKGSLFDVPVLGALLRASGQVPVHRGSRDGRDALASARESLERGEIMMVFPEGTYTRDPEEWPMQARTGAARLALSTGAPLVPVAAWGSRRAWPVGRALPRPVPRRTLTMRIGAPIPALRGPGETEHAAAQRLTEQLMAAIAALLGETRGEEPPAVLHDPRRDPVRPEAGHRLDAEDRAVLRDAAAAASLRTEALEQARTAHTTGAGR</sequence>
<evidence type="ECO:0000256" key="3">
    <source>
        <dbReference type="SAM" id="MobiDB-lite"/>
    </source>
</evidence>
<dbReference type="PANTHER" id="PTHR10434:SF55">
    <property type="entry name" value="POSSIBLE ACYLTRANSFERASE"/>
    <property type="match status" value="1"/>
</dbReference>
<keyword evidence="1" id="KW-0808">Transferase</keyword>
<dbReference type="CDD" id="cd07989">
    <property type="entry name" value="LPLAT_AGPAT-like"/>
    <property type="match status" value="1"/>
</dbReference>
<feature type="region of interest" description="Disordered" evidence="3">
    <location>
        <begin position="249"/>
        <end position="274"/>
    </location>
</feature>
<organism evidence="5 6">
    <name type="scientific">Brachybacterium rhamnosum</name>
    <dbReference type="NCBI Taxonomy" id="173361"/>
    <lineage>
        <taxon>Bacteria</taxon>
        <taxon>Bacillati</taxon>
        <taxon>Actinomycetota</taxon>
        <taxon>Actinomycetes</taxon>
        <taxon>Micrococcales</taxon>
        <taxon>Dermabacteraceae</taxon>
        <taxon>Brachybacterium</taxon>
    </lineage>
</organism>
<keyword evidence="6" id="KW-1185">Reference proteome</keyword>
<reference evidence="6" key="1">
    <citation type="journal article" date="2019" name="Int. J. Syst. Evol. Microbiol.">
        <title>The Global Catalogue of Microorganisms (GCM) 10K type strain sequencing project: providing services to taxonomists for standard genome sequencing and annotation.</title>
        <authorList>
            <consortium name="The Broad Institute Genomics Platform"/>
            <consortium name="The Broad Institute Genome Sequencing Center for Infectious Disease"/>
            <person name="Wu L."/>
            <person name="Ma J."/>
        </authorList>
    </citation>
    <scope>NUCLEOTIDE SEQUENCE [LARGE SCALE GENOMIC DNA]</scope>
    <source>
        <strain evidence="6">JCM 11650</strain>
    </source>
</reference>
<feature type="domain" description="Phospholipid/glycerol acyltransferase" evidence="4">
    <location>
        <begin position="71"/>
        <end position="189"/>
    </location>
</feature>
<evidence type="ECO:0000256" key="1">
    <source>
        <dbReference type="ARBA" id="ARBA00022679"/>
    </source>
</evidence>
<keyword evidence="2 5" id="KW-0012">Acyltransferase</keyword>
<evidence type="ECO:0000256" key="2">
    <source>
        <dbReference type="ARBA" id="ARBA00023315"/>
    </source>
</evidence>
<dbReference type="SUPFAM" id="SSF69593">
    <property type="entry name" value="Glycerol-3-phosphate (1)-acyltransferase"/>
    <property type="match status" value="1"/>
</dbReference>
<dbReference type="Pfam" id="PF01553">
    <property type="entry name" value="Acyltransferase"/>
    <property type="match status" value="1"/>
</dbReference>
<protein>
    <submittedName>
        <fullName evidence="5">Lysophospholipid acyltransferase family protein</fullName>
    </submittedName>
</protein>
<proteinExistence type="predicted"/>
<dbReference type="PANTHER" id="PTHR10434">
    <property type="entry name" value="1-ACYL-SN-GLYCEROL-3-PHOSPHATE ACYLTRANSFERASE"/>
    <property type="match status" value="1"/>
</dbReference>
<feature type="region of interest" description="Disordered" evidence="3">
    <location>
        <begin position="1"/>
        <end position="32"/>
    </location>
</feature>
<dbReference type="GO" id="GO:0016746">
    <property type="term" value="F:acyltransferase activity"/>
    <property type="evidence" value="ECO:0007669"/>
    <property type="project" value="UniProtKB-KW"/>
</dbReference>